<protein>
    <submittedName>
        <fullName evidence="6">Uncharacterized protein</fullName>
    </submittedName>
</protein>
<dbReference type="AlphaFoldDB" id="A0A0T9YST5"/>
<dbReference type="EMBL" id="CNGE01000379">
    <property type="protein sequence ID" value="CKS62175.1"/>
    <property type="molecule type" value="Genomic_DNA"/>
</dbReference>
<evidence type="ECO:0000313" key="12">
    <source>
        <dbReference type="Proteomes" id="UP000046680"/>
    </source>
</evidence>
<evidence type="ECO:0000313" key="5">
    <source>
        <dbReference type="EMBL" id="CNW30187.1"/>
    </source>
</evidence>
<dbReference type="EMBL" id="CQQC01001861">
    <property type="protein sequence ID" value="CNW30187.1"/>
    <property type="molecule type" value="Genomic_DNA"/>
</dbReference>
<dbReference type="Proteomes" id="UP000046680">
    <property type="component" value="Unassembled WGS sequence"/>
</dbReference>
<dbReference type="Proteomes" id="UP000039217">
    <property type="component" value="Unassembled WGS sequence"/>
</dbReference>
<evidence type="ECO:0000313" key="6">
    <source>
        <dbReference type="EMBL" id="COV55746.1"/>
    </source>
</evidence>
<accession>A0A0T9YST5</accession>
<evidence type="ECO:0000313" key="4">
    <source>
        <dbReference type="EMBL" id="CKT39729.1"/>
    </source>
</evidence>
<evidence type="ECO:0000313" key="15">
    <source>
        <dbReference type="Proteomes" id="UP000050164"/>
    </source>
</evidence>
<dbReference type="EMBL" id="CSAJ01001206">
    <property type="protein sequence ID" value="COX73473.1"/>
    <property type="molecule type" value="Genomic_DNA"/>
</dbReference>
<proteinExistence type="predicted"/>
<sequence length="43" mass="4481">MLAGLRKVSGLPSEGSHGSNPENIACKKGRLVSQLMNGCITLL</sequence>
<evidence type="ECO:0000313" key="13">
    <source>
        <dbReference type="Proteomes" id="UP000048600"/>
    </source>
</evidence>
<reference evidence="6" key="1">
    <citation type="submission" date="2015-03" db="EMBL/GenBank/DDBJ databases">
        <authorList>
            <person name="Murphy D."/>
        </authorList>
    </citation>
    <scope>NUCLEOTIDE SEQUENCE [LARGE SCALE GENOMIC DNA]</scope>
    <source>
        <strain evidence="6">K00500041</strain>
    </source>
</reference>
<evidence type="ECO:0000313" key="2">
    <source>
        <dbReference type="EMBL" id="CFS06438.1"/>
    </source>
</evidence>
<dbReference type="Proteomes" id="UP000048600">
    <property type="component" value="Unassembled WGS sequence"/>
</dbReference>
<feature type="region of interest" description="Disordered" evidence="1">
    <location>
        <begin position="1"/>
        <end position="23"/>
    </location>
</feature>
<evidence type="ECO:0000313" key="14">
    <source>
        <dbReference type="Proteomes" id="UP000048948"/>
    </source>
</evidence>
<dbReference type="EMBL" id="CNFT01001538">
    <property type="protein sequence ID" value="CKT39729.1"/>
    <property type="molecule type" value="Genomic_DNA"/>
</dbReference>
<dbReference type="Proteomes" id="UP000050164">
    <property type="component" value="Unassembled WGS sequence"/>
</dbReference>
<organism evidence="6 9">
    <name type="scientific">Mycobacterium tuberculosis</name>
    <dbReference type="NCBI Taxonomy" id="1773"/>
    <lineage>
        <taxon>Bacteria</taxon>
        <taxon>Bacillati</taxon>
        <taxon>Actinomycetota</taxon>
        <taxon>Actinomycetes</taxon>
        <taxon>Mycobacteriales</taxon>
        <taxon>Mycobacteriaceae</taxon>
        <taxon>Mycobacterium</taxon>
        <taxon>Mycobacterium tuberculosis complex</taxon>
    </lineage>
</organism>
<evidence type="ECO:0000313" key="7">
    <source>
        <dbReference type="EMBL" id="COW41411.1"/>
    </source>
</evidence>
<evidence type="ECO:0000256" key="1">
    <source>
        <dbReference type="SAM" id="MobiDB-lite"/>
    </source>
</evidence>
<dbReference type="Proteomes" id="UP000048948">
    <property type="component" value="Unassembled WGS sequence"/>
</dbReference>
<evidence type="ECO:0000313" key="8">
    <source>
        <dbReference type="EMBL" id="COX73473.1"/>
    </source>
</evidence>
<name>A0A0T9YST5_MYCTX</name>
<evidence type="ECO:0000313" key="3">
    <source>
        <dbReference type="EMBL" id="CKS62175.1"/>
    </source>
</evidence>
<dbReference type="Proteomes" id="UP000038802">
    <property type="component" value="Unassembled WGS sequence"/>
</dbReference>
<reference evidence="9 10" key="2">
    <citation type="submission" date="2015-03" db="EMBL/GenBank/DDBJ databases">
        <authorList>
            <consortium name="Pathogen Informatics"/>
        </authorList>
    </citation>
    <scope>NUCLEOTIDE SEQUENCE [LARGE SCALE GENOMIC DNA]</scope>
    <source>
        <strain evidence="3 14">Bir 172</strain>
        <strain evidence="4 15">Bir 185</strain>
        <strain evidence="2 12">C09601061</strain>
        <strain evidence="5 10">D00501624</strain>
        <strain evidence="9">K00500041</strain>
        <strain evidence="8 11">M09401471</strain>
        <strain evidence="7 13">P00601463</strain>
    </source>
</reference>
<dbReference type="EMBL" id="CSAE01000143">
    <property type="protein sequence ID" value="COV55746.1"/>
    <property type="molecule type" value="Genomic_DNA"/>
</dbReference>
<dbReference type="Proteomes" id="UP000044938">
    <property type="component" value="Unassembled WGS sequence"/>
</dbReference>
<evidence type="ECO:0000313" key="11">
    <source>
        <dbReference type="Proteomes" id="UP000044938"/>
    </source>
</evidence>
<dbReference type="EMBL" id="CHKL01000280">
    <property type="protein sequence ID" value="COW41411.1"/>
    <property type="molecule type" value="Genomic_DNA"/>
</dbReference>
<dbReference type="EMBL" id="CGCX01002083">
    <property type="protein sequence ID" value="CFS06438.1"/>
    <property type="molecule type" value="Genomic_DNA"/>
</dbReference>
<evidence type="ECO:0000313" key="9">
    <source>
        <dbReference type="Proteomes" id="UP000038802"/>
    </source>
</evidence>
<evidence type="ECO:0000313" key="10">
    <source>
        <dbReference type="Proteomes" id="UP000039217"/>
    </source>
</evidence>
<gene>
    <name evidence="2" type="ORF">ERS007657_03838</name>
    <name evidence="5" type="ORF">ERS007661_03800</name>
    <name evidence="6" type="ORF">ERS007703_01625</name>
    <name evidence="8" type="ORF">ERS007720_04840</name>
    <name evidence="7" type="ORF">ERS007741_02444</name>
    <name evidence="3" type="ORF">ERS027646_02186</name>
    <name evidence="4" type="ORF">ERS027659_04349</name>
</gene>